<dbReference type="Proteomes" id="UP000002218">
    <property type="component" value="Chromosome"/>
</dbReference>
<dbReference type="EMBL" id="CP001737">
    <property type="protein sequence ID" value="ACV78360.1"/>
    <property type="molecule type" value="Genomic_DNA"/>
</dbReference>
<feature type="compositionally biased region" description="Polar residues" evidence="1">
    <location>
        <begin position="1"/>
        <end position="17"/>
    </location>
</feature>
<accession>C8XHF4</accession>
<organism evidence="2 3">
    <name type="scientific">Nakamurella multipartita (strain ATCC 700099 / DSM 44233 / CIP 104796 / JCM 9543 / NBRC 105858 / Y-104)</name>
    <name type="common">Microsphaera multipartita</name>
    <dbReference type="NCBI Taxonomy" id="479431"/>
    <lineage>
        <taxon>Bacteria</taxon>
        <taxon>Bacillati</taxon>
        <taxon>Actinomycetota</taxon>
        <taxon>Actinomycetes</taxon>
        <taxon>Nakamurellales</taxon>
        <taxon>Nakamurellaceae</taxon>
        <taxon>Nakamurella</taxon>
    </lineage>
</organism>
<proteinExistence type="predicted"/>
<dbReference type="STRING" id="479431.Namu_1975"/>
<protein>
    <submittedName>
        <fullName evidence="2">Uncharacterized protein</fullName>
    </submittedName>
</protein>
<sequence length="58" mass="5941">MTTATPEPDPATNQTEPAASEAVDQERFTERGEEAETAAFEDEGAYSGGDFAGGSAAT</sequence>
<evidence type="ECO:0000313" key="3">
    <source>
        <dbReference type="Proteomes" id="UP000002218"/>
    </source>
</evidence>
<gene>
    <name evidence="2" type="ordered locus">Namu_1975</name>
</gene>
<evidence type="ECO:0000256" key="1">
    <source>
        <dbReference type="SAM" id="MobiDB-lite"/>
    </source>
</evidence>
<feature type="compositionally biased region" description="Acidic residues" evidence="1">
    <location>
        <begin position="35"/>
        <end position="44"/>
    </location>
</feature>
<reference evidence="3" key="1">
    <citation type="submission" date="2009-09" db="EMBL/GenBank/DDBJ databases">
        <title>The complete genome of Nakamurella multipartita DSM 44233.</title>
        <authorList>
            <consortium name="US DOE Joint Genome Institute (JGI-PGF)"/>
            <person name="Lucas S."/>
            <person name="Copeland A."/>
            <person name="Lapidus A."/>
            <person name="Glavina del Rio T."/>
            <person name="Dalin E."/>
            <person name="Tice H."/>
            <person name="Bruce D."/>
            <person name="Goodwin L."/>
            <person name="Pitluck S."/>
            <person name="Kyrpides N."/>
            <person name="Mavromatis K."/>
            <person name="Ivanova N."/>
            <person name="Ovchinnikova G."/>
            <person name="Sims D."/>
            <person name="Meincke L."/>
            <person name="Brettin T."/>
            <person name="Detter J.C."/>
            <person name="Han C."/>
            <person name="Larimer F."/>
            <person name="Land M."/>
            <person name="Hauser L."/>
            <person name="Markowitz V."/>
            <person name="Cheng J.-F."/>
            <person name="Hugenholtz P."/>
            <person name="Woyke T."/>
            <person name="Wu D."/>
            <person name="Klenk H.-P."/>
            <person name="Eisen J.A."/>
        </authorList>
    </citation>
    <scope>NUCLEOTIDE SEQUENCE [LARGE SCALE GENOMIC DNA]</scope>
    <source>
        <strain evidence="3">ATCC 700099 / DSM 44233 / CIP 104796 / JCM 9543 / NBRC 105858 / Y-104</strain>
    </source>
</reference>
<dbReference type="HOGENOM" id="CLU_2974667_0_0_11"/>
<dbReference type="KEGG" id="nml:Namu_1975"/>
<reference evidence="2 3" key="2">
    <citation type="journal article" date="2010" name="Stand. Genomic Sci.">
        <title>Complete genome sequence of Nakamurella multipartita type strain (Y-104).</title>
        <authorList>
            <person name="Tice H."/>
            <person name="Mayilraj S."/>
            <person name="Sims D."/>
            <person name="Lapidus A."/>
            <person name="Nolan M."/>
            <person name="Lucas S."/>
            <person name="Glavina Del Rio T."/>
            <person name="Copeland A."/>
            <person name="Cheng J.F."/>
            <person name="Meincke L."/>
            <person name="Bruce D."/>
            <person name="Goodwin L."/>
            <person name="Pitluck S."/>
            <person name="Ivanova N."/>
            <person name="Mavromatis K."/>
            <person name="Ovchinnikova G."/>
            <person name="Pati A."/>
            <person name="Chen A."/>
            <person name="Palaniappan K."/>
            <person name="Land M."/>
            <person name="Hauser L."/>
            <person name="Chang Y.J."/>
            <person name="Jeffries C.D."/>
            <person name="Detter J.C."/>
            <person name="Brettin T."/>
            <person name="Rohde M."/>
            <person name="Goker M."/>
            <person name="Bristow J."/>
            <person name="Eisen J.A."/>
            <person name="Markowitz V."/>
            <person name="Hugenholtz P."/>
            <person name="Kyrpides N.C."/>
            <person name="Klenk H.P."/>
            <person name="Chen F."/>
        </authorList>
    </citation>
    <scope>NUCLEOTIDE SEQUENCE [LARGE SCALE GENOMIC DNA]</scope>
    <source>
        <strain evidence="3">ATCC 700099 / DSM 44233 / CIP 104796 / JCM 9543 / NBRC 105858 / Y-104</strain>
    </source>
</reference>
<keyword evidence="3" id="KW-1185">Reference proteome</keyword>
<feature type="compositionally biased region" description="Basic and acidic residues" evidence="1">
    <location>
        <begin position="24"/>
        <end position="34"/>
    </location>
</feature>
<dbReference type="AlphaFoldDB" id="C8XHF4"/>
<name>C8XHF4_NAKMY</name>
<feature type="region of interest" description="Disordered" evidence="1">
    <location>
        <begin position="1"/>
        <end position="58"/>
    </location>
</feature>
<dbReference type="InParanoid" id="C8XHF4"/>
<dbReference type="RefSeq" id="WP_015747260.1">
    <property type="nucleotide sequence ID" value="NC_013235.1"/>
</dbReference>
<evidence type="ECO:0000313" key="2">
    <source>
        <dbReference type="EMBL" id="ACV78360.1"/>
    </source>
</evidence>